<reference evidence="2" key="1">
    <citation type="submission" date="2020-05" db="EMBL/GenBank/DDBJ databases">
        <authorList>
            <person name="Chiriac C."/>
            <person name="Salcher M."/>
            <person name="Ghai R."/>
            <person name="Kavagutti S V."/>
        </authorList>
    </citation>
    <scope>NUCLEOTIDE SEQUENCE</scope>
</reference>
<protein>
    <submittedName>
        <fullName evidence="2">Unannotated protein</fullName>
    </submittedName>
</protein>
<evidence type="ECO:0000256" key="1">
    <source>
        <dbReference type="ARBA" id="ARBA00023063"/>
    </source>
</evidence>
<dbReference type="InterPro" id="IPR020945">
    <property type="entry name" value="DMSO/NO3_reduct_chaperone"/>
</dbReference>
<dbReference type="NCBIfam" id="TIGR00684">
    <property type="entry name" value="narJ"/>
    <property type="match status" value="1"/>
</dbReference>
<organism evidence="2">
    <name type="scientific">freshwater metagenome</name>
    <dbReference type="NCBI Taxonomy" id="449393"/>
    <lineage>
        <taxon>unclassified sequences</taxon>
        <taxon>metagenomes</taxon>
        <taxon>ecological metagenomes</taxon>
    </lineage>
</organism>
<dbReference type="InterPro" id="IPR036411">
    <property type="entry name" value="TorD-like_sf"/>
</dbReference>
<dbReference type="GO" id="GO:0042128">
    <property type="term" value="P:nitrate assimilation"/>
    <property type="evidence" value="ECO:0007669"/>
    <property type="project" value="UniProtKB-KW"/>
</dbReference>
<dbReference type="GO" id="GO:0051082">
    <property type="term" value="F:unfolded protein binding"/>
    <property type="evidence" value="ECO:0007669"/>
    <property type="project" value="InterPro"/>
</dbReference>
<dbReference type="AlphaFoldDB" id="A0A6J6N1Y7"/>
<dbReference type="SUPFAM" id="SSF89155">
    <property type="entry name" value="TorD-like"/>
    <property type="match status" value="1"/>
</dbReference>
<dbReference type="InterPro" id="IPR003765">
    <property type="entry name" value="NO3_reductase_chaperone_NarJ"/>
</dbReference>
<dbReference type="Gene3D" id="1.10.3480.10">
    <property type="entry name" value="TorD-like"/>
    <property type="match status" value="1"/>
</dbReference>
<sequence length="215" mass="23916">MSKELARAIASQCLVYPEQSFIDRNLELLKMTHALAPKFRDPLEKFLSSTAQMPLNQLQQHYVEIFDMRRKCSLFLTSWTHGDTRNRGMALVYFIQIYKRCGLLLSPQELPDHLAVVLEFAALENPIEGDLLLGAHQAPILLIRDALHKCDSIYGAVLDAVVASLPEMTPEIEARVKALAINGPPKEFVGLSGAVAVALEPFSNREDFSLGAVSR</sequence>
<dbReference type="Pfam" id="PF02613">
    <property type="entry name" value="Nitrate_red_del"/>
    <property type="match status" value="1"/>
</dbReference>
<dbReference type="GO" id="GO:0016530">
    <property type="term" value="F:metallochaperone activity"/>
    <property type="evidence" value="ECO:0007669"/>
    <property type="project" value="TreeGrafter"/>
</dbReference>
<accession>A0A6J6N1Y7</accession>
<dbReference type="GO" id="GO:0051131">
    <property type="term" value="P:chaperone-mediated protein complex assembly"/>
    <property type="evidence" value="ECO:0007669"/>
    <property type="project" value="InterPro"/>
</dbReference>
<dbReference type="EMBL" id="CAEZXJ010000006">
    <property type="protein sequence ID" value="CAB4678885.1"/>
    <property type="molecule type" value="Genomic_DNA"/>
</dbReference>
<evidence type="ECO:0000313" key="2">
    <source>
        <dbReference type="EMBL" id="CAB4678885.1"/>
    </source>
</evidence>
<proteinExistence type="predicted"/>
<name>A0A6J6N1Y7_9ZZZZ</name>
<keyword evidence="1" id="KW-0534">Nitrate assimilation</keyword>
<dbReference type="PANTHER" id="PTHR43680:SF2">
    <property type="entry name" value="NITRATE REDUCTASE MOLYBDENUM COFACTOR ASSEMBLY CHAPERONE NARJ"/>
    <property type="match status" value="1"/>
</dbReference>
<gene>
    <name evidence="2" type="ORF">UFOPK2372_00099</name>
</gene>
<dbReference type="PANTHER" id="PTHR43680">
    <property type="entry name" value="NITRATE REDUCTASE MOLYBDENUM COFACTOR ASSEMBLY CHAPERONE"/>
    <property type="match status" value="1"/>
</dbReference>